<organism evidence="2 3">
    <name type="scientific">Ostreobium quekettii</name>
    <dbReference type="NCBI Taxonomy" id="121088"/>
    <lineage>
        <taxon>Eukaryota</taxon>
        <taxon>Viridiplantae</taxon>
        <taxon>Chlorophyta</taxon>
        <taxon>core chlorophytes</taxon>
        <taxon>Ulvophyceae</taxon>
        <taxon>TCBD clade</taxon>
        <taxon>Bryopsidales</taxon>
        <taxon>Ostreobineae</taxon>
        <taxon>Ostreobiaceae</taxon>
        <taxon>Ostreobium</taxon>
    </lineage>
</organism>
<dbReference type="EMBL" id="CAJHUC010000373">
    <property type="protein sequence ID" value="CAD7695653.1"/>
    <property type="molecule type" value="Genomic_DNA"/>
</dbReference>
<proteinExistence type="predicted"/>
<gene>
    <name evidence="2" type="ORF">OSTQU699_LOCUS1014</name>
</gene>
<keyword evidence="3" id="KW-1185">Reference proteome</keyword>
<reference evidence="2" key="1">
    <citation type="submission" date="2020-12" db="EMBL/GenBank/DDBJ databases">
        <authorList>
            <person name="Iha C."/>
        </authorList>
    </citation>
    <scope>NUCLEOTIDE SEQUENCE</scope>
</reference>
<feature type="compositionally biased region" description="Low complexity" evidence="1">
    <location>
        <begin position="167"/>
        <end position="182"/>
    </location>
</feature>
<dbReference type="AlphaFoldDB" id="A0A8S1ILG9"/>
<sequence length="198" mass="22263">MDNIENFRERALEVAKDLEVFSDAYNVGTLRNRAEEAASRAVHDASRRIEEAMVKAELARRRAEEDAESGGKNMTDAMKREKLVSALERGDKLQQQVNQMEETIAELRRDVDEARKEKNCIEQASKQAWLEVASLKQEVAELKVKKGLLEEQAAEVKAARTKTREGSSTSEETNKSSTKSTSSWKGLFVLCKRAKVAC</sequence>
<dbReference type="OrthoDB" id="77911at2759"/>
<name>A0A8S1ILG9_9CHLO</name>
<accession>A0A8S1ILG9</accession>
<comment type="caution">
    <text evidence="2">The sequence shown here is derived from an EMBL/GenBank/DDBJ whole genome shotgun (WGS) entry which is preliminary data.</text>
</comment>
<evidence type="ECO:0000256" key="1">
    <source>
        <dbReference type="SAM" id="MobiDB-lite"/>
    </source>
</evidence>
<evidence type="ECO:0000313" key="2">
    <source>
        <dbReference type="EMBL" id="CAD7695653.1"/>
    </source>
</evidence>
<protein>
    <submittedName>
        <fullName evidence="2">Uncharacterized protein</fullName>
    </submittedName>
</protein>
<dbReference type="Proteomes" id="UP000708148">
    <property type="component" value="Unassembled WGS sequence"/>
</dbReference>
<feature type="region of interest" description="Disordered" evidence="1">
    <location>
        <begin position="153"/>
        <end position="182"/>
    </location>
</feature>
<evidence type="ECO:0000313" key="3">
    <source>
        <dbReference type="Proteomes" id="UP000708148"/>
    </source>
</evidence>